<dbReference type="AlphaFoldDB" id="A0A2C5X516"/>
<reference evidence="1 2" key="1">
    <citation type="journal article" date="2013" name="Fungal Biol.">
        <title>Analysis of microsatellite markers in the genome of the plant pathogen Ceratocystis fimbriata.</title>
        <authorList>
            <person name="Simpson M.C."/>
            <person name="Wilken P.M."/>
            <person name="Coetzee M.P."/>
            <person name="Wingfield M.J."/>
            <person name="Wingfield B.D."/>
        </authorList>
    </citation>
    <scope>NUCLEOTIDE SEQUENCE [LARGE SCALE GENOMIC DNA]</scope>
    <source>
        <strain evidence="1 2">CBS 114723</strain>
    </source>
</reference>
<protein>
    <submittedName>
        <fullName evidence="1">Peroxisomal membrane protein PEX17</fullName>
    </submittedName>
</protein>
<name>A0A2C5X516_9PEZI</name>
<reference evidence="1 2" key="2">
    <citation type="journal article" date="2013" name="IMA Fungus">
        <title>IMA Genome-F 1: Ceratocystis fimbriata: Draft nuclear genome sequence for the plant pathogen, Ceratocystis fimbriata.</title>
        <authorList>
            <person name="Wilken P.M."/>
            <person name="Steenkamp E.T."/>
            <person name="Wingfield M.J."/>
            <person name="de Beer Z.W."/>
            <person name="Wingfield B.D."/>
        </authorList>
    </citation>
    <scope>NUCLEOTIDE SEQUENCE [LARGE SCALE GENOMIC DNA]</scope>
    <source>
        <strain evidence="1 2">CBS 114723</strain>
    </source>
</reference>
<dbReference type="OrthoDB" id="2357318at2759"/>
<sequence length="703" mass="73872">MSTLAKLNEVLEQFQQPRPPNTVSHIHGNCVSLLSALSNPANITILTAYLLTAPTIWHRPGTGLEPSLAVLSIFNAAASHLQANPGPLSCSAWAEAVAGGIDKRSAYWQHVLVFSGILIGFSAPPPPPTTSSLSSQKTPAASLPLQLSPAMRHTLEISLVEAANYALLRPLQDGPLAADSLVLALTYMQAHLSPRAVSQLSFSALLPLAISALGGAQAFDGWSFFAPIAADIVAASPPNGPISWPATSPSFAAVQALASQPIPANLGPLANLTALAIRNAADPDAVVRAHEHLISLTQALWESWQRLPLAQIEPNDEGTQLAPETAGVTAPALRTLLQKYLFATTAILNAVMARCVLDAPLRRPDTASQLAAGTLRAMRDLFFVSMRDGNAKFQIYRFTYLCAVDVLAHNPTAAAALLARLKPAPASTMSQNSATATVGAVPLDLPTRLLDLFYLNLAEQLSLALATSDADLLIVQPASTYLSHAAPASPVMRELFEAAHSAVLSVLACPQHAALASSLVPFYAAQLLGAFPALVSPRQFRLAFATVLGILAPPLPASAAAPGLAEALVETVRHRAVNMPSTGKTPLPPLLGEEGTMQAPVSEQTGLLFALVDALPALPLGVVDEWLAVTAEAIATVEDENLKIPLAKRFWEVLESGEFDVERSMVAVEWWARGGAAVLSTRKSRSAVTMSGAATGLKDGSRL</sequence>
<comment type="caution">
    <text evidence="1">The sequence shown here is derived from an EMBL/GenBank/DDBJ whole genome shotgun (WGS) entry which is preliminary data.</text>
</comment>
<dbReference type="Proteomes" id="UP000222788">
    <property type="component" value="Unassembled WGS sequence"/>
</dbReference>
<dbReference type="PANTHER" id="PTHR39214">
    <property type="entry name" value="MICROBODY (PEROXISOME) BIOGENESIS PROTEIN PEROXIN 8 (EUROFUNG)"/>
    <property type="match status" value="1"/>
</dbReference>
<dbReference type="InterPro" id="IPR055334">
    <property type="entry name" value="PEX8-like"/>
</dbReference>
<organism evidence="1 2">
    <name type="scientific">Ceratocystis fimbriata CBS 114723</name>
    <dbReference type="NCBI Taxonomy" id="1035309"/>
    <lineage>
        <taxon>Eukaryota</taxon>
        <taxon>Fungi</taxon>
        <taxon>Dikarya</taxon>
        <taxon>Ascomycota</taxon>
        <taxon>Pezizomycotina</taxon>
        <taxon>Sordariomycetes</taxon>
        <taxon>Hypocreomycetidae</taxon>
        <taxon>Microascales</taxon>
        <taxon>Ceratocystidaceae</taxon>
        <taxon>Ceratocystis</taxon>
    </lineage>
</organism>
<accession>A0A2C5X516</accession>
<proteinExistence type="predicted"/>
<evidence type="ECO:0000313" key="2">
    <source>
        <dbReference type="Proteomes" id="UP000222788"/>
    </source>
</evidence>
<gene>
    <name evidence="1" type="primary">PEX17</name>
    <name evidence="1" type="ORF">CFIMG_007624RA00001</name>
</gene>
<dbReference type="STRING" id="1035309.A0A2C5X516"/>
<dbReference type="EMBL" id="APWK03000017">
    <property type="protein sequence ID" value="PHH54898.1"/>
    <property type="molecule type" value="Genomic_DNA"/>
</dbReference>
<evidence type="ECO:0000313" key="1">
    <source>
        <dbReference type="EMBL" id="PHH54898.1"/>
    </source>
</evidence>
<keyword evidence="2" id="KW-1185">Reference proteome</keyword>
<dbReference type="Pfam" id="PF26001">
    <property type="entry name" value="Pex8"/>
    <property type="match status" value="1"/>
</dbReference>
<dbReference type="PANTHER" id="PTHR39214:SF1">
    <property type="entry name" value="MICROBODY (PEROXISOME) BIOGENESIS PROTEIN PEROXIN 8 (EUROFUNG)"/>
    <property type="match status" value="1"/>
</dbReference>